<accession>A0ABV6HSK9</accession>
<proteinExistence type="predicted"/>
<name>A0ABV6HSK9_9SPHI</name>
<sequence length="170" mass="19855">MNSIENVANKIQTLDIKSMNLMDYKPTVKFKDFDLAPYLYKGLILKEKEFKENMERVDWSVYKGTAVSLFCAIDAIIPQWVYMYIAAKLSSFTDLISCKHQREYLMDLWIEEIKKNDFEYLRGQKVVLKANPQIPEAIYIGATNILLTYRVKALMYGEIGMPKVVFKQID</sequence>
<dbReference type="InterPro" id="IPR018914">
    <property type="entry name" value="DUF2480"/>
</dbReference>
<gene>
    <name evidence="1" type="ORF">ACFFI0_22305</name>
</gene>
<dbReference type="RefSeq" id="WP_013663516.1">
    <property type="nucleotide sequence ID" value="NZ_JBHLWO010000004.1"/>
</dbReference>
<evidence type="ECO:0000313" key="1">
    <source>
        <dbReference type="EMBL" id="MFC0321070.1"/>
    </source>
</evidence>
<dbReference type="EMBL" id="JBHLWO010000004">
    <property type="protein sequence ID" value="MFC0321070.1"/>
    <property type="molecule type" value="Genomic_DNA"/>
</dbReference>
<keyword evidence="2" id="KW-1185">Reference proteome</keyword>
<organism evidence="1 2">
    <name type="scientific">Olivibacter oleidegradans</name>
    <dbReference type="NCBI Taxonomy" id="760123"/>
    <lineage>
        <taxon>Bacteria</taxon>
        <taxon>Pseudomonadati</taxon>
        <taxon>Bacteroidota</taxon>
        <taxon>Sphingobacteriia</taxon>
        <taxon>Sphingobacteriales</taxon>
        <taxon>Sphingobacteriaceae</taxon>
        <taxon>Olivibacter</taxon>
    </lineage>
</organism>
<evidence type="ECO:0000313" key="2">
    <source>
        <dbReference type="Proteomes" id="UP001589774"/>
    </source>
</evidence>
<dbReference type="Pfam" id="PF10652">
    <property type="entry name" value="DUF2480"/>
    <property type="match status" value="1"/>
</dbReference>
<dbReference type="Proteomes" id="UP001589774">
    <property type="component" value="Unassembled WGS sequence"/>
</dbReference>
<reference evidence="1 2" key="1">
    <citation type="submission" date="2024-09" db="EMBL/GenBank/DDBJ databases">
        <authorList>
            <person name="Sun Q."/>
            <person name="Mori K."/>
        </authorList>
    </citation>
    <scope>NUCLEOTIDE SEQUENCE [LARGE SCALE GENOMIC DNA]</scope>
    <source>
        <strain evidence="1 2">CCM 7765</strain>
    </source>
</reference>
<comment type="caution">
    <text evidence="1">The sequence shown here is derived from an EMBL/GenBank/DDBJ whole genome shotgun (WGS) entry which is preliminary data.</text>
</comment>
<protein>
    <submittedName>
        <fullName evidence="1">DUF2480 family protein</fullName>
    </submittedName>
</protein>